<keyword evidence="2" id="KW-1185">Reference proteome</keyword>
<accession>A0ABS3H6T3</accession>
<name>A0ABS3H6T3_9ENTE</name>
<protein>
    <submittedName>
        <fullName evidence="1">Uncharacterized protein</fullName>
    </submittedName>
</protein>
<sequence>MTVTFKAYDRAFAELVINNGGTELGSPISVVVEHLENLPILDGYEEDELIPVRFDNLQVHPKKIQKKSFVGEGKPMIDTWQFAALKVCATNYHLGEPDGAPVAPK</sequence>
<dbReference type="EMBL" id="JAFLVT010000008">
    <property type="protein sequence ID" value="MBO0449172.1"/>
    <property type="molecule type" value="Genomic_DNA"/>
</dbReference>
<reference evidence="1 2" key="1">
    <citation type="submission" date="2021-03" db="EMBL/GenBank/DDBJ databases">
        <title>Enterococcal diversity collection.</title>
        <authorList>
            <person name="Gilmore M.S."/>
            <person name="Schwartzman J."/>
            <person name="Van Tyne D."/>
            <person name="Martin M."/>
            <person name="Earl A.M."/>
            <person name="Manson A.L."/>
            <person name="Straub T."/>
            <person name="Salamzade R."/>
            <person name="Saavedra J."/>
            <person name="Lebreton F."/>
            <person name="Prichula J."/>
            <person name="Schaufler K."/>
            <person name="Gaca A."/>
            <person name="Sgardioli B."/>
            <person name="Wagenaar J."/>
            <person name="Strong T."/>
        </authorList>
    </citation>
    <scope>NUCLEOTIDE SEQUENCE [LARGE SCALE GENOMIC DNA]</scope>
    <source>
        <strain evidence="1 2">MJM12</strain>
    </source>
</reference>
<evidence type="ECO:0000313" key="2">
    <source>
        <dbReference type="Proteomes" id="UP000664256"/>
    </source>
</evidence>
<evidence type="ECO:0000313" key="1">
    <source>
        <dbReference type="EMBL" id="MBO0449172.1"/>
    </source>
</evidence>
<proteinExistence type="predicted"/>
<organism evidence="1 2">
    <name type="scientific">Candidatus Enterococcus myersii</name>
    <dbReference type="NCBI Taxonomy" id="2815322"/>
    <lineage>
        <taxon>Bacteria</taxon>
        <taxon>Bacillati</taxon>
        <taxon>Bacillota</taxon>
        <taxon>Bacilli</taxon>
        <taxon>Lactobacillales</taxon>
        <taxon>Enterococcaceae</taxon>
        <taxon>Enterococcus</taxon>
    </lineage>
</organism>
<gene>
    <name evidence="1" type="ORF">JZO76_06430</name>
</gene>
<dbReference type="Proteomes" id="UP000664256">
    <property type="component" value="Unassembled WGS sequence"/>
</dbReference>
<comment type="caution">
    <text evidence="1">The sequence shown here is derived from an EMBL/GenBank/DDBJ whole genome shotgun (WGS) entry which is preliminary data.</text>
</comment>